<name>A0A5C6X678_9DELT</name>
<dbReference type="EMBL" id="VOSM01000010">
    <property type="protein sequence ID" value="TXD35145.1"/>
    <property type="molecule type" value="Genomic_DNA"/>
</dbReference>
<organism evidence="2 3">
    <name type="scientific">Lujinxingia vulgaris</name>
    <dbReference type="NCBI Taxonomy" id="2600176"/>
    <lineage>
        <taxon>Bacteria</taxon>
        <taxon>Deltaproteobacteria</taxon>
        <taxon>Bradymonadales</taxon>
        <taxon>Lujinxingiaceae</taxon>
        <taxon>Lujinxingia</taxon>
    </lineage>
</organism>
<feature type="compositionally biased region" description="Acidic residues" evidence="1">
    <location>
        <begin position="29"/>
        <end position="47"/>
    </location>
</feature>
<evidence type="ECO:0000313" key="3">
    <source>
        <dbReference type="Proteomes" id="UP000321412"/>
    </source>
</evidence>
<keyword evidence="3" id="KW-1185">Reference proteome</keyword>
<comment type="caution">
    <text evidence="2">The sequence shown here is derived from an EMBL/GenBank/DDBJ whole genome shotgun (WGS) entry which is preliminary data.</text>
</comment>
<gene>
    <name evidence="2" type="ORF">FRC98_16880</name>
</gene>
<reference evidence="2 3" key="1">
    <citation type="submission" date="2019-08" db="EMBL/GenBank/DDBJ databases">
        <title>Bradymonadales sp. TMQ4.</title>
        <authorList>
            <person name="Liang Q."/>
        </authorList>
    </citation>
    <scope>NUCLEOTIDE SEQUENCE [LARGE SCALE GENOMIC DNA]</scope>
    <source>
        <strain evidence="2 3">TMQ4</strain>
    </source>
</reference>
<evidence type="ECO:0000313" key="2">
    <source>
        <dbReference type="EMBL" id="TXD35145.1"/>
    </source>
</evidence>
<accession>A0A5C6X678</accession>
<feature type="region of interest" description="Disordered" evidence="1">
    <location>
        <begin position="29"/>
        <end position="49"/>
    </location>
</feature>
<dbReference type="AlphaFoldDB" id="A0A5C6X678"/>
<protein>
    <submittedName>
        <fullName evidence="2">Uncharacterized protein</fullName>
    </submittedName>
</protein>
<sequence length="508" mass="51816">MTTLTLLAAACGGDSNPTPIVICEGPDCEDAGDQTDTEEPDAGDETDTGAPGLLCTDTCGSAGDGECDDGGPNSLYDVCALGTDCSDCGPRDPDATCTPDCTGRSCGDDGCGGTCGPGCAADESCTVAGQCIDDTCVAECGSRTCGADPVCGLSCGTCEDDESCSAAGSCECAPQCDGRVCGDDGCGGTCGSGCTGSESCNDAGQCELDMRSWSGATANLRLILGDALGATAGRKVCIYGTDDDRPYLVLNKLGLSSGQVVTVNADYVDAPAGVSLRVSHHFTLGLGDDTPVDCDASQATPLGSGALAANDFYSVVVRTYDEFLNYPCAANSSVDFCEFYTRANTSLPEVPCATQQPVLMKDGSRLNGSGYSGGVRIANFTTNASAISSSFSDSSSSPRGNLSGGSNVGINYEVPAESNRLRICPQYLTCDPRIDDVDYLLANLACTNDGDSDWMLAEATNSRFSAPDKNTTVYVFGNAGLLNQAQTGIQSNDVFLVVAHDVSDGPLP</sequence>
<dbReference type="Proteomes" id="UP000321412">
    <property type="component" value="Unassembled WGS sequence"/>
</dbReference>
<proteinExistence type="predicted"/>
<evidence type="ECO:0000256" key="1">
    <source>
        <dbReference type="SAM" id="MobiDB-lite"/>
    </source>
</evidence>
<dbReference type="RefSeq" id="WP_146982608.1">
    <property type="nucleotide sequence ID" value="NZ_VOSM01000010.1"/>
</dbReference>
<dbReference type="OrthoDB" id="5492806at2"/>